<feature type="domain" description="GGDEF" evidence="5">
    <location>
        <begin position="230"/>
        <end position="367"/>
    </location>
</feature>
<evidence type="ECO:0000256" key="3">
    <source>
        <dbReference type="SAM" id="Coils"/>
    </source>
</evidence>
<dbReference type="GO" id="GO:1902201">
    <property type="term" value="P:negative regulation of bacterial-type flagellum-dependent cell motility"/>
    <property type="evidence" value="ECO:0007669"/>
    <property type="project" value="TreeGrafter"/>
</dbReference>
<dbReference type="InterPro" id="IPR043128">
    <property type="entry name" value="Rev_trsase/Diguanyl_cyclase"/>
</dbReference>
<evidence type="ECO:0000256" key="4">
    <source>
        <dbReference type="SAM" id="Phobius"/>
    </source>
</evidence>
<dbReference type="RefSeq" id="WP_024775365.1">
    <property type="nucleotide sequence ID" value="NZ_CP054051.1"/>
</dbReference>
<feature type="transmembrane region" description="Helical" evidence="4">
    <location>
        <begin position="12"/>
        <end position="31"/>
    </location>
</feature>
<dbReference type="PROSITE" id="PS50887">
    <property type="entry name" value="GGDEF"/>
    <property type="match status" value="1"/>
</dbReference>
<dbReference type="Pfam" id="PF00990">
    <property type="entry name" value="GGDEF"/>
    <property type="match status" value="1"/>
</dbReference>
<evidence type="ECO:0000313" key="7">
    <source>
        <dbReference type="EMBL" id="TLS96910.1"/>
    </source>
</evidence>
<reference evidence="7 8" key="1">
    <citation type="submission" date="2019-05" db="EMBL/GenBank/DDBJ databases">
        <title>Arcobacter cibarius and Arcobacter thereius providing challenges in identification an antibiotic susceptibility and Quinolone resistance.</title>
        <authorList>
            <person name="Busch A."/>
            <person name="Hanel I."/>
            <person name="Hotzel H."/>
            <person name="Tomaso H."/>
        </authorList>
    </citation>
    <scope>NUCLEOTIDE SEQUENCE [LARGE SCALE GENOMIC DNA]</scope>
    <source>
        <strain evidence="7 8">16CS0831-2</strain>
    </source>
</reference>
<reference evidence="6 9" key="2">
    <citation type="submission" date="2020-05" db="EMBL/GenBank/DDBJ databases">
        <title>Complete genome sequencing of Campylobacter and Arcobacter type strains.</title>
        <authorList>
            <person name="Miller W.G."/>
            <person name="Yee E."/>
        </authorList>
    </citation>
    <scope>NUCLEOTIDE SEQUENCE [LARGE SCALE GENOMIC DNA]</scope>
    <source>
        <strain evidence="6 9">LMG 21996</strain>
    </source>
</reference>
<dbReference type="Proteomes" id="UP000509513">
    <property type="component" value="Chromosome"/>
</dbReference>
<dbReference type="GO" id="GO:0043709">
    <property type="term" value="P:cell adhesion involved in single-species biofilm formation"/>
    <property type="evidence" value="ECO:0007669"/>
    <property type="project" value="TreeGrafter"/>
</dbReference>
<evidence type="ECO:0000313" key="6">
    <source>
        <dbReference type="EMBL" id="QKJ27106.1"/>
    </source>
</evidence>
<dbReference type="NCBIfam" id="TIGR00254">
    <property type="entry name" value="GGDEF"/>
    <property type="match status" value="1"/>
</dbReference>
<dbReference type="GO" id="GO:0052621">
    <property type="term" value="F:diguanylate cyclase activity"/>
    <property type="evidence" value="ECO:0007669"/>
    <property type="project" value="UniProtKB-EC"/>
</dbReference>
<dbReference type="Proteomes" id="UP000305417">
    <property type="component" value="Unassembled WGS sequence"/>
</dbReference>
<keyword evidence="4" id="KW-0472">Membrane</keyword>
<keyword evidence="8" id="KW-1185">Reference proteome</keyword>
<dbReference type="PANTHER" id="PTHR45138">
    <property type="entry name" value="REGULATORY COMPONENTS OF SENSORY TRANSDUCTION SYSTEM"/>
    <property type="match status" value="1"/>
</dbReference>
<dbReference type="InterPro" id="IPR029787">
    <property type="entry name" value="Nucleotide_cyclase"/>
</dbReference>
<dbReference type="FunFam" id="3.30.70.270:FF:000001">
    <property type="entry name" value="Diguanylate cyclase domain protein"/>
    <property type="match status" value="1"/>
</dbReference>
<evidence type="ECO:0000259" key="5">
    <source>
        <dbReference type="PROSITE" id="PS50887"/>
    </source>
</evidence>
<dbReference type="OrthoDB" id="9778432at2"/>
<evidence type="ECO:0000256" key="1">
    <source>
        <dbReference type="ARBA" id="ARBA00012528"/>
    </source>
</evidence>
<dbReference type="InterPro" id="IPR000160">
    <property type="entry name" value="GGDEF_dom"/>
</dbReference>
<feature type="coiled-coil region" evidence="3">
    <location>
        <begin position="293"/>
        <end position="320"/>
    </location>
</feature>
<comment type="catalytic activity">
    <reaction evidence="2">
        <text>2 GTP = 3',3'-c-di-GMP + 2 diphosphate</text>
        <dbReference type="Rhea" id="RHEA:24898"/>
        <dbReference type="ChEBI" id="CHEBI:33019"/>
        <dbReference type="ChEBI" id="CHEBI:37565"/>
        <dbReference type="ChEBI" id="CHEBI:58805"/>
        <dbReference type="EC" id="2.7.7.65"/>
    </reaction>
</comment>
<proteinExistence type="predicted"/>
<dbReference type="EC" id="2.7.7.65" evidence="1"/>
<dbReference type="AlphaFoldDB" id="A0A7L5JPV9"/>
<feature type="transmembrane region" description="Helical" evidence="4">
    <location>
        <begin position="160"/>
        <end position="183"/>
    </location>
</feature>
<gene>
    <name evidence="6" type="ORF">ACBT_1197</name>
    <name evidence="7" type="ORF">FE247_09285</name>
</gene>
<dbReference type="Gene3D" id="3.30.70.270">
    <property type="match status" value="1"/>
</dbReference>
<dbReference type="CDD" id="cd01949">
    <property type="entry name" value="GGDEF"/>
    <property type="match status" value="1"/>
</dbReference>
<evidence type="ECO:0000313" key="8">
    <source>
        <dbReference type="Proteomes" id="UP000305417"/>
    </source>
</evidence>
<keyword evidence="3" id="KW-0175">Coiled coil</keyword>
<protein>
    <recommendedName>
        <fullName evidence="1">diguanylate cyclase</fullName>
        <ecNumber evidence="1">2.7.7.65</ecNumber>
    </recommendedName>
</protein>
<keyword evidence="4" id="KW-0812">Transmembrane</keyword>
<dbReference type="EMBL" id="CP054051">
    <property type="protein sequence ID" value="QKJ27106.1"/>
    <property type="molecule type" value="Genomic_DNA"/>
</dbReference>
<organism evidence="6 9">
    <name type="scientific">Aliarcobacter cibarius</name>
    <dbReference type="NCBI Taxonomy" id="255507"/>
    <lineage>
        <taxon>Bacteria</taxon>
        <taxon>Pseudomonadati</taxon>
        <taxon>Campylobacterota</taxon>
        <taxon>Epsilonproteobacteria</taxon>
        <taxon>Campylobacterales</taxon>
        <taxon>Arcobacteraceae</taxon>
        <taxon>Aliarcobacter</taxon>
    </lineage>
</organism>
<dbReference type="InterPro" id="IPR050469">
    <property type="entry name" value="Diguanylate_Cyclase"/>
</dbReference>
<evidence type="ECO:0000256" key="2">
    <source>
        <dbReference type="ARBA" id="ARBA00034247"/>
    </source>
</evidence>
<evidence type="ECO:0000313" key="9">
    <source>
        <dbReference type="Proteomes" id="UP000509513"/>
    </source>
</evidence>
<dbReference type="SUPFAM" id="SSF55073">
    <property type="entry name" value="Nucleotide cyclase"/>
    <property type="match status" value="1"/>
</dbReference>
<sequence length="370" mass="43611">MFTNFLQSTTSKLLLLVFTVFMALIFSAILFNSQVEKLKKQIDILYFGDFIPVVKLQTIKSDFETIISCLNENKNCDISKEKDSILTEWNYYLSSFKTQKEKDVVNSINSDILKSFEINKIDEYDKNLNSADILIKYETKQAFLQRQVFLEEYGQMQNYIFYNILFILIFAFLIILFIVYQIIKKDKQLQILNKKYQIESITDSLTTLYNRKHFDTIFDSMTFISNENSWKSALIIVDIDYFKNYNDTYGHDMGDEALQKVALCIKEHFSKQYEYVFRLGGEEFGIILFNIDEKSFENSLEELNKNVIKLQIEHKNSKILDLVSVSIGAVIYEPKSYISANRLYKMADESLYDAKNSGRNRYKIYKKEEE</sequence>
<accession>A0A7L5JPV9</accession>
<name>A0A7L5JPV9_9BACT</name>
<dbReference type="SMART" id="SM00267">
    <property type="entry name" value="GGDEF"/>
    <property type="match status" value="1"/>
</dbReference>
<dbReference type="EMBL" id="VBUC01000026">
    <property type="protein sequence ID" value="TLS96910.1"/>
    <property type="molecule type" value="Genomic_DNA"/>
</dbReference>
<dbReference type="PANTHER" id="PTHR45138:SF9">
    <property type="entry name" value="DIGUANYLATE CYCLASE DGCM-RELATED"/>
    <property type="match status" value="1"/>
</dbReference>
<keyword evidence="4" id="KW-1133">Transmembrane helix</keyword>
<dbReference type="GO" id="GO:0005886">
    <property type="term" value="C:plasma membrane"/>
    <property type="evidence" value="ECO:0007669"/>
    <property type="project" value="TreeGrafter"/>
</dbReference>
<dbReference type="KEGG" id="acib:ACBT_1197"/>